<sequence>MLNEDLEFEPLETKSNLKPDLLKSNLAEIDLSCPIIDEHEVILKGLVDMKNMKRLLLM</sequence>
<proteinExistence type="predicted"/>
<accession>A0A941GV26</accession>
<evidence type="ECO:0000313" key="1">
    <source>
        <dbReference type="EMBL" id="MBR8829172.1"/>
    </source>
</evidence>
<protein>
    <submittedName>
        <fullName evidence="1">Uncharacterized protein</fullName>
    </submittedName>
</protein>
<gene>
    <name evidence="1" type="ORF">DSM107014_14955</name>
</gene>
<reference evidence="1" key="1">
    <citation type="submission" date="2021-02" db="EMBL/GenBank/DDBJ databases">
        <title>Metagenome analyses of Stigonema ocellatum DSM 106950, Chlorogloea purpurea SAG 13.99 and Gomphosphaeria aponina DSM 107014.</title>
        <authorList>
            <person name="Marter P."/>
            <person name="Huang S."/>
        </authorList>
    </citation>
    <scope>NUCLEOTIDE SEQUENCE</scope>
    <source>
        <strain evidence="1">JP213</strain>
    </source>
</reference>
<dbReference type="Proteomes" id="UP000767446">
    <property type="component" value="Unassembled WGS sequence"/>
</dbReference>
<evidence type="ECO:0000313" key="2">
    <source>
        <dbReference type="Proteomes" id="UP000767446"/>
    </source>
</evidence>
<dbReference type="AlphaFoldDB" id="A0A941GV26"/>
<name>A0A941GV26_9CHRO</name>
<comment type="caution">
    <text evidence="1">The sequence shown here is derived from an EMBL/GenBank/DDBJ whole genome shotgun (WGS) entry which is preliminary data.</text>
</comment>
<organism evidence="1 2">
    <name type="scientific">Gomphosphaeria aponina SAG 52.96 = DSM 107014</name>
    <dbReference type="NCBI Taxonomy" id="1521640"/>
    <lineage>
        <taxon>Bacteria</taxon>
        <taxon>Bacillati</taxon>
        <taxon>Cyanobacteriota</taxon>
        <taxon>Cyanophyceae</taxon>
        <taxon>Oscillatoriophycideae</taxon>
        <taxon>Chroococcales</taxon>
        <taxon>Gomphosphaeriaceae</taxon>
        <taxon>Gomphosphaeria</taxon>
    </lineage>
</organism>
<dbReference type="EMBL" id="JADQBC010000113">
    <property type="protein sequence ID" value="MBR8829172.1"/>
    <property type="molecule type" value="Genomic_DNA"/>
</dbReference>